<evidence type="ECO:0000256" key="6">
    <source>
        <dbReference type="ARBA" id="ARBA00022777"/>
    </source>
</evidence>
<keyword evidence="9" id="KW-1133">Transmembrane helix</keyword>
<feature type="transmembrane region" description="Helical" evidence="9">
    <location>
        <begin position="91"/>
        <end position="109"/>
    </location>
</feature>
<feature type="transmembrane region" description="Helical" evidence="9">
    <location>
        <begin position="201"/>
        <end position="217"/>
    </location>
</feature>
<evidence type="ECO:0000256" key="9">
    <source>
        <dbReference type="SAM" id="Phobius"/>
    </source>
</evidence>
<keyword evidence="3" id="KW-0597">Phosphoprotein</keyword>
<dbReference type="InterPro" id="IPR003594">
    <property type="entry name" value="HATPase_dom"/>
</dbReference>
<dbReference type="Proteomes" id="UP000185596">
    <property type="component" value="Unassembled WGS sequence"/>
</dbReference>
<feature type="transmembrane region" description="Helical" evidence="9">
    <location>
        <begin position="223"/>
        <end position="239"/>
    </location>
</feature>
<feature type="transmembrane region" description="Helical" evidence="9">
    <location>
        <begin position="269"/>
        <end position="287"/>
    </location>
</feature>
<reference evidence="11 12" key="1">
    <citation type="submission" date="2016-12" db="EMBL/GenBank/DDBJ databases">
        <title>The draft genome sequence of Actinophytocola sp. 11-183.</title>
        <authorList>
            <person name="Wang W."/>
            <person name="Yuan L."/>
        </authorList>
    </citation>
    <scope>NUCLEOTIDE SEQUENCE [LARGE SCALE GENOMIC DNA]</scope>
    <source>
        <strain evidence="11 12">11-183</strain>
    </source>
</reference>
<dbReference type="InterPro" id="IPR011712">
    <property type="entry name" value="Sig_transdc_His_kin_sub3_dim/P"/>
</dbReference>
<evidence type="ECO:0000256" key="5">
    <source>
        <dbReference type="ARBA" id="ARBA00022741"/>
    </source>
</evidence>
<keyword evidence="12" id="KW-1185">Reference proteome</keyword>
<dbReference type="GO" id="GO:0000155">
    <property type="term" value="F:phosphorelay sensor kinase activity"/>
    <property type="evidence" value="ECO:0007669"/>
    <property type="project" value="InterPro"/>
</dbReference>
<comment type="catalytic activity">
    <reaction evidence="1">
        <text>ATP + protein L-histidine = ADP + protein N-phospho-L-histidine.</text>
        <dbReference type="EC" id="2.7.13.3"/>
    </reaction>
</comment>
<comment type="caution">
    <text evidence="11">The sequence shown here is derived from an EMBL/GenBank/DDBJ whole genome shotgun (WGS) entry which is preliminary data.</text>
</comment>
<dbReference type="STRING" id="1912961.BU204_31550"/>
<evidence type="ECO:0000256" key="8">
    <source>
        <dbReference type="ARBA" id="ARBA00023012"/>
    </source>
</evidence>
<name>A0A1Q8C7S5_9PSEU</name>
<sequence>MTPIPVPHRWLAAILGVVFLFDLLIAGASSDSLRSGDGVLALPGAAAMALCAYLGIRHAALGAALGAAVMVLSSAILWVVGASVHSIGLDHVTLTELVSGTALTVLVVWRARPAGAIWGTLALVGACWCAILARGVSECGLLACTPSGGEFSNMLETRAMLTTGVFGLVLLAASVGAGLFLRRTREQRVETEMIALVRKQWPLGAALAVIGLLEINQADRTGVVYLFSGAVAGVCAFFAPRYPLRNALVAAAAIVLLPALGAIQSNGAWLVPFSNLAASMALIAYAVRYLPRRNAAWATAALAVANAFSIGTRSMDFIGDAETGLVLLFLLGVAVVTGWYFRARDRERNQTVRAAVNSAQQSERMALARELHDVVAHHVTGIVVQAQAALLVAEKNPDVAVTALEKIERSGTEALTAMRTLVGSLRDGTAADGVAGQATTDLNADLHAVVEHFVGPPVDLDLHLVAPLPHEVGRSVLRLVQESLTNVGKHAPDATEVRVRVAQLDDQLHIRVVDDGATRPVNPVGGSGGYGLVGMRERVELLGGRFEAGPSGYVGWSVEAWLPLRKEG</sequence>
<keyword evidence="8" id="KW-0902">Two-component regulatory system</keyword>
<dbReference type="InterPro" id="IPR036890">
    <property type="entry name" value="HATPase_C_sf"/>
</dbReference>
<evidence type="ECO:0000256" key="7">
    <source>
        <dbReference type="ARBA" id="ARBA00022840"/>
    </source>
</evidence>
<dbReference type="SMART" id="SM00387">
    <property type="entry name" value="HATPase_c"/>
    <property type="match status" value="1"/>
</dbReference>
<dbReference type="SUPFAM" id="SSF55874">
    <property type="entry name" value="ATPase domain of HSP90 chaperone/DNA topoisomerase II/histidine kinase"/>
    <property type="match status" value="1"/>
</dbReference>
<dbReference type="InterPro" id="IPR050482">
    <property type="entry name" value="Sensor_HK_TwoCompSys"/>
</dbReference>
<evidence type="ECO:0000313" key="12">
    <source>
        <dbReference type="Proteomes" id="UP000185596"/>
    </source>
</evidence>
<dbReference type="Pfam" id="PF07730">
    <property type="entry name" value="HisKA_3"/>
    <property type="match status" value="1"/>
</dbReference>
<keyword evidence="6" id="KW-0418">Kinase</keyword>
<organism evidence="11 12">
    <name type="scientific">Actinophytocola xanthii</name>
    <dbReference type="NCBI Taxonomy" id="1912961"/>
    <lineage>
        <taxon>Bacteria</taxon>
        <taxon>Bacillati</taxon>
        <taxon>Actinomycetota</taxon>
        <taxon>Actinomycetes</taxon>
        <taxon>Pseudonocardiales</taxon>
        <taxon>Pseudonocardiaceae</taxon>
    </lineage>
</organism>
<evidence type="ECO:0000256" key="2">
    <source>
        <dbReference type="ARBA" id="ARBA00012438"/>
    </source>
</evidence>
<evidence type="ECO:0000259" key="10">
    <source>
        <dbReference type="SMART" id="SM00387"/>
    </source>
</evidence>
<dbReference type="GO" id="GO:0016020">
    <property type="term" value="C:membrane"/>
    <property type="evidence" value="ECO:0007669"/>
    <property type="project" value="InterPro"/>
</dbReference>
<keyword evidence="9" id="KW-0812">Transmembrane</keyword>
<dbReference type="Pfam" id="PF02518">
    <property type="entry name" value="HATPase_c"/>
    <property type="match status" value="1"/>
</dbReference>
<proteinExistence type="predicted"/>
<dbReference type="PANTHER" id="PTHR24421">
    <property type="entry name" value="NITRATE/NITRITE SENSOR PROTEIN NARX-RELATED"/>
    <property type="match status" value="1"/>
</dbReference>
<keyword evidence="5" id="KW-0547">Nucleotide-binding</keyword>
<feature type="transmembrane region" description="Helical" evidence="9">
    <location>
        <begin position="116"/>
        <end position="137"/>
    </location>
</feature>
<feature type="transmembrane region" description="Helical" evidence="9">
    <location>
        <begin position="323"/>
        <end position="341"/>
    </location>
</feature>
<dbReference type="PANTHER" id="PTHR24421:SF10">
    <property type="entry name" value="NITRATE_NITRITE SENSOR PROTEIN NARQ"/>
    <property type="match status" value="1"/>
</dbReference>
<dbReference type="Gene3D" id="1.20.5.1930">
    <property type="match status" value="1"/>
</dbReference>
<keyword evidence="7" id="KW-0067">ATP-binding</keyword>
<dbReference type="OrthoDB" id="227596at2"/>
<feature type="domain" description="Histidine kinase/HSP90-like ATPase" evidence="10">
    <location>
        <begin position="471"/>
        <end position="566"/>
    </location>
</feature>
<dbReference type="CDD" id="cd16917">
    <property type="entry name" value="HATPase_UhpB-NarQ-NarX-like"/>
    <property type="match status" value="1"/>
</dbReference>
<dbReference type="AlphaFoldDB" id="A0A1Q8C7S5"/>
<feature type="transmembrane region" description="Helical" evidence="9">
    <location>
        <begin position="157"/>
        <end position="181"/>
    </location>
</feature>
<dbReference type="EC" id="2.7.13.3" evidence="2"/>
<accession>A0A1Q8C7S5</accession>
<keyword evidence="4" id="KW-0808">Transferase</keyword>
<keyword evidence="9" id="KW-0472">Membrane</keyword>
<evidence type="ECO:0000256" key="4">
    <source>
        <dbReference type="ARBA" id="ARBA00022679"/>
    </source>
</evidence>
<dbReference type="GO" id="GO:0046983">
    <property type="term" value="F:protein dimerization activity"/>
    <property type="evidence" value="ECO:0007669"/>
    <property type="project" value="InterPro"/>
</dbReference>
<feature type="transmembrane region" description="Helical" evidence="9">
    <location>
        <begin position="294"/>
        <end position="311"/>
    </location>
</feature>
<dbReference type="RefSeq" id="WP_075129448.1">
    <property type="nucleotide sequence ID" value="NZ_MSIE01000075.1"/>
</dbReference>
<dbReference type="EMBL" id="MSIE01000075">
    <property type="protein sequence ID" value="OLF10417.1"/>
    <property type="molecule type" value="Genomic_DNA"/>
</dbReference>
<feature type="transmembrane region" description="Helical" evidence="9">
    <location>
        <begin position="40"/>
        <end position="56"/>
    </location>
</feature>
<dbReference type="Gene3D" id="3.30.565.10">
    <property type="entry name" value="Histidine kinase-like ATPase, C-terminal domain"/>
    <property type="match status" value="1"/>
</dbReference>
<feature type="transmembrane region" description="Helical" evidence="9">
    <location>
        <begin position="246"/>
        <end position="263"/>
    </location>
</feature>
<dbReference type="GO" id="GO:0005524">
    <property type="term" value="F:ATP binding"/>
    <property type="evidence" value="ECO:0007669"/>
    <property type="project" value="UniProtKB-KW"/>
</dbReference>
<evidence type="ECO:0000256" key="1">
    <source>
        <dbReference type="ARBA" id="ARBA00000085"/>
    </source>
</evidence>
<protein>
    <recommendedName>
        <fullName evidence="2">histidine kinase</fullName>
        <ecNumber evidence="2">2.7.13.3</ecNumber>
    </recommendedName>
</protein>
<evidence type="ECO:0000313" key="11">
    <source>
        <dbReference type="EMBL" id="OLF10417.1"/>
    </source>
</evidence>
<feature type="transmembrane region" description="Helical" evidence="9">
    <location>
        <begin position="63"/>
        <end position="85"/>
    </location>
</feature>
<evidence type="ECO:0000256" key="3">
    <source>
        <dbReference type="ARBA" id="ARBA00022553"/>
    </source>
</evidence>
<gene>
    <name evidence="11" type="ORF">BU204_31550</name>
</gene>